<feature type="region of interest" description="Disordered" evidence="6">
    <location>
        <begin position="148"/>
        <end position="189"/>
    </location>
</feature>
<dbReference type="InterPro" id="IPR035940">
    <property type="entry name" value="CAP_sf"/>
</dbReference>
<evidence type="ECO:0000256" key="3">
    <source>
        <dbReference type="ARBA" id="ARBA00022729"/>
    </source>
</evidence>
<keyword evidence="7" id="KW-0812">Transmembrane</keyword>
<evidence type="ECO:0000256" key="7">
    <source>
        <dbReference type="SAM" id="Phobius"/>
    </source>
</evidence>
<dbReference type="AlphaFoldDB" id="A0A7X2KGX7"/>
<feature type="region of interest" description="Disordered" evidence="6">
    <location>
        <begin position="616"/>
        <end position="743"/>
    </location>
</feature>
<comment type="caution">
    <text evidence="10">The sequence shown here is derived from an EMBL/GenBank/DDBJ whole genome shotgun (WGS) entry which is preliminary data.</text>
</comment>
<evidence type="ECO:0000313" key="10">
    <source>
        <dbReference type="EMBL" id="MRG88629.1"/>
    </source>
</evidence>
<feature type="compositionally biased region" description="Basic and acidic residues" evidence="6">
    <location>
        <begin position="180"/>
        <end position="189"/>
    </location>
</feature>
<dbReference type="RefSeq" id="WP_153703701.1">
    <property type="nucleotide sequence ID" value="NZ_WJND01000001.1"/>
</dbReference>
<evidence type="ECO:0000256" key="6">
    <source>
        <dbReference type="SAM" id="MobiDB-lite"/>
    </source>
</evidence>
<feature type="compositionally biased region" description="Polar residues" evidence="6">
    <location>
        <begin position="720"/>
        <end position="731"/>
    </location>
</feature>
<sequence>MNKNMQKTVLTTSAVLAGMVLGVNVNQNGVHADNTTTAATTAATDTNQQLANLKSQQTANESAVASSNAATMSAATTSANSQIADLNNQIKQRQASAAATQQNKINQVNKDAQAATNTENSAYSSAFAKQAAANDTELKAAQAKVVTEQQKEDKKAAATSTYKQSQDQLNSEHQASLNDIKSKHSEKVQDVTKQINTQITQTQDTLNSFKVKLNQDNEKLTNFNAANFFKSILDNKNSSEEEKKDAQVAYNIVTGINGKTKPTASWYTKAVHIGQKNDATSLDNLKATLPLYEQFINIRQDRNLPVPKISLTILAVAMVNADFQTTLEKGGLKHPGYYPSTGENLAESSIESAVHLWMNEESKWKVAVKQHPDLADKLGQDYVFLKYPKVYGATGHFNNLMDPNMSAYGFAVNGNLDKDFVYTAFDFYDGKKDAGLFSLDEFKSLVNNYITLAQTTKNAVKEDQNQIDQSQANLDKLQNEKTDLINQANDEYNKNIQQENNSFNAKSNSLKSKYEQQVKEIDALPTNTDALQSRLQAKLDTLKANHDAKLKQINDDANAKIATIKSQKVNDPESNKLQAQIDQIKSDLTKKQQELDSQYQALKTKDQAEYNALAEKLKNSSSETAKGNNDHYTTDDGSATVKLPDKKNDSDKSESDNKDTNNNGKDSSVKHNDKINGESTNTHKDVTNPTTDKNSNPTNLPEKNDESEGSVTKDKGNGVSDLNNPTSTADQNKPESDDKDVTNVNNATAGLFEKGENNVNSHNGNTVRELNNSVSRGISTPTPVATSTSHDNASAVDASTNAPTTREEVKQQAKLPQTGNSNSLALLALGAIASMFGFSLITKKRY</sequence>
<keyword evidence="4" id="KW-0572">Peptidoglycan-anchor</keyword>
<dbReference type="EMBL" id="WJND01000001">
    <property type="protein sequence ID" value="MRG88629.1"/>
    <property type="molecule type" value="Genomic_DNA"/>
</dbReference>
<feature type="compositionally biased region" description="Basic and acidic residues" evidence="6">
    <location>
        <begin position="732"/>
        <end position="741"/>
    </location>
</feature>
<keyword evidence="2" id="KW-0964">Secreted</keyword>
<dbReference type="NCBIfam" id="TIGR01167">
    <property type="entry name" value="LPXTG_anchor"/>
    <property type="match status" value="1"/>
</dbReference>
<evidence type="ECO:0000259" key="9">
    <source>
        <dbReference type="PROSITE" id="PS50847"/>
    </source>
</evidence>
<protein>
    <submittedName>
        <fullName evidence="10">LPXTG cell wall anchor domain-containing protein</fullName>
    </submittedName>
</protein>
<accession>A0A7X2KGX7</accession>
<feature type="chain" id="PRO_5031061238" evidence="8">
    <location>
        <begin position="33"/>
        <end position="846"/>
    </location>
</feature>
<feature type="coiled-coil region" evidence="5">
    <location>
        <begin position="83"/>
        <end position="118"/>
    </location>
</feature>
<feature type="transmembrane region" description="Helical" evidence="7">
    <location>
        <begin position="824"/>
        <end position="842"/>
    </location>
</feature>
<proteinExistence type="predicted"/>
<dbReference type="PANTHER" id="PTHR45615">
    <property type="entry name" value="MYOSIN HEAVY CHAIN, NON-MUSCLE"/>
    <property type="match status" value="1"/>
</dbReference>
<dbReference type="Proteomes" id="UP000460207">
    <property type="component" value="Unassembled WGS sequence"/>
</dbReference>
<evidence type="ECO:0000256" key="4">
    <source>
        <dbReference type="ARBA" id="ARBA00023088"/>
    </source>
</evidence>
<keyword evidence="7" id="KW-0472">Membrane</keyword>
<name>A0A7X2KGX7_LIMRT</name>
<feature type="compositionally biased region" description="Polar residues" evidence="6">
    <location>
        <begin position="687"/>
        <end position="701"/>
    </location>
</feature>
<reference evidence="10 11" key="1">
    <citation type="submission" date="2019-11" db="EMBL/GenBank/DDBJ databases">
        <title>Draft genome sequence of 12 host-associated Lactobacillus reuteri rodent strains.</title>
        <authorList>
            <person name="Zhang S."/>
            <person name="Ozcam M."/>
            <person name="Van Pijkeren J.P."/>
        </authorList>
    </citation>
    <scope>NUCLEOTIDE SEQUENCE [LARGE SCALE GENOMIC DNA]</scope>
    <source>
        <strain evidence="10 11">N4I</strain>
    </source>
</reference>
<dbReference type="Pfam" id="PF00746">
    <property type="entry name" value="Gram_pos_anchor"/>
    <property type="match status" value="1"/>
</dbReference>
<dbReference type="PANTHER" id="PTHR45615:SF80">
    <property type="entry name" value="GRIP DOMAIN-CONTAINING PROTEIN"/>
    <property type="match status" value="1"/>
</dbReference>
<feature type="compositionally biased region" description="Polar residues" evidence="6">
    <location>
        <begin position="158"/>
        <end position="179"/>
    </location>
</feature>
<dbReference type="InterPro" id="IPR019931">
    <property type="entry name" value="LPXTG_anchor"/>
</dbReference>
<evidence type="ECO:0000313" key="11">
    <source>
        <dbReference type="Proteomes" id="UP000460207"/>
    </source>
</evidence>
<keyword evidence="1" id="KW-0134">Cell wall</keyword>
<keyword evidence="3 8" id="KW-0732">Signal</keyword>
<feature type="domain" description="Gram-positive cocci surface proteins LPxTG" evidence="9">
    <location>
        <begin position="815"/>
        <end position="846"/>
    </location>
</feature>
<feature type="compositionally biased region" description="Basic and acidic residues" evidence="6">
    <location>
        <begin position="702"/>
        <end position="716"/>
    </location>
</feature>
<gene>
    <name evidence="10" type="ORF">GIX76_01185</name>
</gene>
<evidence type="ECO:0000256" key="8">
    <source>
        <dbReference type="SAM" id="SignalP"/>
    </source>
</evidence>
<evidence type="ECO:0000256" key="1">
    <source>
        <dbReference type="ARBA" id="ARBA00022512"/>
    </source>
</evidence>
<organism evidence="10 11">
    <name type="scientific">Limosilactobacillus reuteri</name>
    <name type="common">Lactobacillus reuteri</name>
    <dbReference type="NCBI Taxonomy" id="1598"/>
    <lineage>
        <taxon>Bacteria</taxon>
        <taxon>Bacillati</taxon>
        <taxon>Bacillota</taxon>
        <taxon>Bacilli</taxon>
        <taxon>Lactobacillales</taxon>
        <taxon>Lactobacillaceae</taxon>
        <taxon>Limosilactobacillus</taxon>
    </lineage>
</organism>
<dbReference type="PROSITE" id="PS50847">
    <property type="entry name" value="GRAM_POS_ANCHORING"/>
    <property type="match status" value="1"/>
</dbReference>
<feature type="region of interest" description="Disordered" evidence="6">
    <location>
        <begin position="781"/>
        <end position="803"/>
    </location>
</feature>
<feature type="coiled-coil region" evidence="5">
    <location>
        <begin position="574"/>
        <end position="605"/>
    </location>
</feature>
<feature type="signal peptide" evidence="8">
    <location>
        <begin position="1"/>
        <end position="32"/>
    </location>
</feature>
<dbReference type="SUPFAM" id="SSF55797">
    <property type="entry name" value="PR-1-like"/>
    <property type="match status" value="1"/>
</dbReference>
<keyword evidence="5" id="KW-0175">Coiled coil</keyword>
<evidence type="ECO:0000256" key="5">
    <source>
        <dbReference type="SAM" id="Coils"/>
    </source>
</evidence>
<feature type="coiled-coil region" evidence="5">
    <location>
        <begin position="453"/>
        <end position="513"/>
    </location>
</feature>
<evidence type="ECO:0000256" key="2">
    <source>
        <dbReference type="ARBA" id="ARBA00022525"/>
    </source>
</evidence>
<feature type="compositionally biased region" description="Basic and acidic residues" evidence="6">
    <location>
        <begin position="643"/>
        <end position="659"/>
    </location>
</feature>
<feature type="compositionally biased region" description="Basic and acidic residues" evidence="6">
    <location>
        <begin position="667"/>
        <end position="686"/>
    </location>
</feature>
<keyword evidence="7" id="KW-1133">Transmembrane helix</keyword>